<keyword evidence="3" id="KW-1185">Reference proteome</keyword>
<accession>A0A127QKL5</accession>
<dbReference type="EMBL" id="CP013235">
    <property type="protein sequence ID" value="AMP10563.1"/>
    <property type="molecule type" value="Genomic_DNA"/>
</dbReference>
<evidence type="ECO:0000313" key="2">
    <source>
        <dbReference type="EMBL" id="AMP10563.1"/>
    </source>
</evidence>
<dbReference type="PATRIC" id="fig|279058.18.peg.2795"/>
<dbReference type="InterPro" id="IPR052340">
    <property type="entry name" value="RNase_Y/CdgJ"/>
</dbReference>
<dbReference type="SUPFAM" id="SSF109604">
    <property type="entry name" value="HD-domain/PDEase-like"/>
    <property type="match status" value="1"/>
</dbReference>
<protein>
    <submittedName>
        <fullName evidence="2">HDOD domain protein</fullName>
    </submittedName>
</protein>
<dbReference type="InterPro" id="IPR013976">
    <property type="entry name" value="HDOD"/>
</dbReference>
<dbReference type="PANTHER" id="PTHR33525:SF4">
    <property type="entry name" value="CYCLIC DI-GMP PHOSPHODIESTERASE CDGJ"/>
    <property type="match status" value="1"/>
</dbReference>
<dbReference type="PANTHER" id="PTHR33525">
    <property type="match status" value="1"/>
</dbReference>
<dbReference type="PROSITE" id="PS51833">
    <property type="entry name" value="HDOD"/>
    <property type="match status" value="1"/>
</dbReference>
<evidence type="ECO:0000259" key="1">
    <source>
        <dbReference type="PROSITE" id="PS51833"/>
    </source>
</evidence>
<evidence type="ECO:0000313" key="3">
    <source>
        <dbReference type="Proteomes" id="UP000071778"/>
    </source>
</evidence>
<feature type="domain" description="HDOD" evidence="1">
    <location>
        <begin position="239"/>
        <end position="434"/>
    </location>
</feature>
<sequence length="441" mass="47821">MLAASGVALHFLFPEYGDQLLCLRRLVLPYPTITHKKSKMSNENFIVREPLLDPKQRVVGYDLTWQEAGSDGTQAGEAELNALLAFVADQLTSKKDGWLLGNKILFLEASPALLRGDAIKRIPAASTVLTLHSADLADPDTLSAVKGLRAEGYGVSLRGADVMKEQLLPDISHVEVRFSAGDFAAQARRYAAFKKSSVRMLGRPVTTWQDYDACAMLGLDAFVGKLHLTPRAGNRPKGLNPAQQIIVQIMNMVGQNENIQKIEEVFKRDPGLSYELLRFINSAAFGLKTEVQSLRSALALLGYEALFQWLSLLLATASSSGYSPVLMETAIIRGRFSELLGQQHLPKGESENLFVAGIFSLLDRLLGVSMDEVLASIKLSDDVAAALLTRSGPYGPYVALAEACELNSPLIGPLSSSLKISPTEVNAAHLSALAWAQNLGM</sequence>
<dbReference type="Pfam" id="PF08668">
    <property type="entry name" value="HDOD"/>
    <property type="match status" value="1"/>
</dbReference>
<reference evidence="2 3" key="1">
    <citation type="submission" date="2015-11" db="EMBL/GenBank/DDBJ databases">
        <title>Exploring the genomic traits of fungus-feeding bacterial genus Collimonas.</title>
        <authorList>
            <person name="Song C."/>
            <person name="Schmidt R."/>
            <person name="de Jager V."/>
            <person name="Krzyzanowska D."/>
            <person name="Jongedijk E."/>
            <person name="Cankar K."/>
            <person name="Beekwilder J."/>
            <person name="van Veen A."/>
            <person name="de Boer W."/>
            <person name="van Veen J.A."/>
            <person name="Garbeva P."/>
        </authorList>
    </citation>
    <scope>NUCLEOTIDE SEQUENCE [LARGE SCALE GENOMIC DNA]</scope>
    <source>
        <strain evidence="2 3">Ter282</strain>
    </source>
</reference>
<name>A0A127QKL5_9BURK</name>
<gene>
    <name evidence="2" type="ORF">CAter282_2839</name>
</gene>
<dbReference type="Proteomes" id="UP000071778">
    <property type="component" value="Chromosome"/>
</dbReference>
<organism evidence="2 3">
    <name type="scientific">Collimonas arenae</name>
    <dbReference type="NCBI Taxonomy" id="279058"/>
    <lineage>
        <taxon>Bacteria</taxon>
        <taxon>Pseudomonadati</taxon>
        <taxon>Pseudomonadota</taxon>
        <taxon>Betaproteobacteria</taxon>
        <taxon>Burkholderiales</taxon>
        <taxon>Oxalobacteraceae</taxon>
        <taxon>Collimonas</taxon>
    </lineage>
</organism>
<dbReference type="Gene3D" id="1.10.3210.10">
    <property type="entry name" value="Hypothetical protein af1432"/>
    <property type="match status" value="1"/>
</dbReference>
<dbReference type="AlphaFoldDB" id="A0A127QKL5"/>
<proteinExistence type="predicted"/>
<dbReference type="InterPro" id="IPR014408">
    <property type="entry name" value="dGMP_Pdiesterase_EAL/HD-GYP"/>
</dbReference>
<dbReference type="PIRSF" id="PIRSF003180">
    <property type="entry name" value="DiGMPpdiest_YuxH"/>
    <property type="match status" value="1"/>
</dbReference>